<dbReference type="PANTHER" id="PTHR31973:SF187">
    <property type="entry name" value="MUTATOR TRANSPOSASE MUDRA PROTEIN"/>
    <property type="match status" value="1"/>
</dbReference>
<accession>A0ABD3L887</accession>
<dbReference type="Proteomes" id="UP001634007">
    <property type="component" value="Unassembled WGS sequence"/>
</dbReference>
<reference evidence="4 5" key="1">
    <citation type="submission" date="2024-11" db="EMBL/GenBank/DDBJ databases">
        <title>Chromosome-level genome assembly of Eucalyptus globulus Labill. provides insights into its genome evolution.</title>
        <authorList>
            <person name="Li X."/>
        </authorList>
    </citation>
    <scope>NUCLEOTIDE SEQUENCE [LARGE SCALE GENOMIC DNA]</scope>
    <source>
        <strain evidence="4">CL2024</strain>
        <tissue evidence="4">Fresh tender leaves</tissue>
    </source>
</reference>
<sequence>MKKGNLLTLFFIYFASGGGCEEVNYSISDIGSVEVAEDRFTLIDLDELYKRNVSYVKGDRLTDRDMDVGDNSFYVDALVDNVDFLNISSQNEYTYPEFNAEIDMENPVFKLGMCFSNAKEFREAIRNYAINNGKQVRCTKSAQNKLRVVCSEGCDWLIYASKVQGKHTLQVKTFNPVHTCNRVLCVPQVSTKWLANKYCDRLRNNPIWPSASMKKTMKSENVLKLSRSKVYRARALAMTMITGNEEEQFGMLRSYCQALLDANSGSTCVIKTEQCQDQFKFRGVYICLDALRRGFLEGCRRFVGFDGCHLSLGYKGILLAAMGIDANNQMYPFAWAVVEQETYKTWHWFISMIAEDLGITDLANSKYWTFLCDKQKGLVQALANIMPEAEHRFCLRHLYENFRLHHKGLELKKLVWKAAMATRVCDFNLVMEDLKAVNQKAYDWLSQRPPVQWSKSHFRTSSKCDIS</sequence>
<evidence type="ECO:0000259" key="2">
    <source>
        <dbReference type="Pfam" id="PF03108"/>
    </source>
</evidence>
<dbReference type="PANTHER" id="PTHR31973">
    <property type="entry name" value="POLYPROTEIN, PUTATIVE-RELATED"/>
    <property type="match status" value="1"/>
</dbReference>
<evidence type="ECO:0000259" key="3">
    <source>
        <dbReference type="Pfam" id="PF10551"/>
    </source>
</evidence>
<gene>
    <name evidence="4" type="ORF">ACJRO7_016455</name>
</gene>
<name>A0ABD3L887_EUCGL</name>
<dbReference type="PROSITE" id="PS51257">
    <property type="entry name" value="PROKAR_LIPOPROTEIN"/>
    <property type="match status" value="1"/>
</dbReference>
<evidence type="ECO:0000313" key="5">
    <source>
        <dbReference type="Proteomes" id="UP001634007"/>
    </source>
</evidence>
<feature type="domain" description="MULE transposase" evidence="3">
    <location>
        <begin position="303"/>
        <end position="401"/>
    </location>
</feature>
<comment type="caution">
    <text evidence="4">The sequence shown here is derived from an EMBL/GenBank/DDBJ whole genome shotgun (WGS) entry which is preliminary data.</text>
</comment>
<feature type="signal peptide" evidence="1">
    <location>
        <begin position="1"/>
        <end position="20"/>
    </location>
</feature>
<evidence type="ECO:0008006" key="6">
    <source>
        <dbReference type="Google" id="ProtNLM"/>
    </source>
</evidence>
<dbReference type="InterPro" id="IPR018289">
    <property type="entry name" value="MULE_transposase_dom"/>
</dbReference>
<evidence type="ECO:0000313" key="4">
    <source>
        <dbReference type="EMBL" id="KAL3747657.1"/>
    </source>
</evidence>
<dbReference type="AlphaFoldDB" id="A0ABD3L887"/>
<feature type="chain" id="PRO_5044756124" description="Transposase" evidence="1">
    <location>
        <begin position="21"/>
        <end position="467"/>
    </location>
</feature>
<dbReference type="Pfam" id="PF10551">
    <property type="entry name" value="MULE"/>
    <property type="match status" value="1"/>
</dbReference>
<keyword evidence="5" id="KW-1185">Reference proteome</keyword>
<dbReference type="EMBL" id="JBJKBG010000003">
    <property type="protein sequence ID" value="KAL3747657.1"/>
    <property type="molecule type" value="Genomic_DNA"/>
</dbReference>
<evidence type="ECO:0000256" key="1">
    <source>
        <dbReference type="SAM" id="SignalP"/>
    </source>
</evidence>
<keyword evidence="1" id="KW-0732">Signal</keyword>
<dbReference type="Pfam" id="PF03108">
    <property type="entry name" value="DBD_Tnp_Mut"/>
    <property type="match status" value="1"/>
</dbReference>
<organism evidence="4 5">
    <name type="scientific">Eucalyptus globulus</name>
    <name type="common">Tasmanian blue gum</name>
    <dbReference type="NCBI Taxonomy" id="34317"/>
    <lineage>
        <taxon>Eukaryota</taxon>
        <taxon>Viridiplantae</taxon>
        <taxon>Streptophyta</taxon>
        <taxon>Embryophyta</taxon>
        <taxon>Tracheophyta</taxon>
        <taxon>Spermatophyta</taxon>
        <taxon>Magnoliopsida</taxon>
        <taxon>eudicotyledons</taxon>
        <taxon>Gunneridae</taxon>
        <taxon>Pentapetalae</taxon>
        <taxon>rosids</taxon>
        <taxon>malvids</taxon>
        <taxon>Myrtales</taxon>
        <taxon>Myrtaceae</taxon>
        <taxon>Myrtoideae</taxon>
        <taxon>Eucalypteae</taxon>
        <taxon>Eucalyptus</taxon>
    </lineage>
</organism>
<protein>
    <recommendedName>
        <fullName evidence="6">Transposase</fullName>
    </recommendedName>
</protein>
<proteinExistence type="predicted"/>
<feature type="domain" description="Transposase MuDR plant" evidence="2">
    <location>
        <begin position="110"/>
        <end position="171"/>
    </location>
</feature>
<dbReference type="InterPro" id="IPR004332">
    <property type="entry name" value="Transposase_MuDR"/>
</dbReference>